<proteinExistence type="predicted"/>
<dbReference type="RefSeq" id="WP_377137208.1">
    <property type="nucleotide sequence ID" value="NZ_JBHTIA010000002.1"/>
</dbReference>
<dbReference type="Proteomes" id="UP001597073">
    <property type="component" value="Unassembled WGS sequence"/>
</dbReference>
<reference evidence="2" key="1">
    <citation type="journal article" date="2019" name="Int. J. Syst. Evol. Microbiol.">
        <title>The Global Catalogue of Microorganisms (GCM) 10K type strain sequencing project: providing services to taxonomists for standard genome sequencing and annotation.</title>
        <authorList>
            <consortium name="The Broad Institute Genomics Platform"/>
            <consortium name="The Broad Institute Genome Sequencing Center for Infectious Disease"/>
            <person name="Wu L."/>
            <person name="Ma J."/>
        </authorList>
    </citation>
    <scope>NUCLEOTIDE SEQUENCE [LARGE SCALE GENOMIC DNA]</scope>
    <source>
        <strain evidence="2">CCUG 60742</strain>
    </source>
</reference>
<name>A0ABW2Z8Z0_9SPHI</name>
<evidence type="ECO:0000313" key="2">
    <source>
        <dbReference type="Proteomes" id="UP001597073"/>
    </source>
</evidence>
<gene>
    <name evidence="1" type="ORF">ACFQZI_00360</name>
</gene>
<keyword evidence="2" id="KW-1185">Reference proteome</keyword>
<dbReference type="EMBL" id="JBHTIA010000002">
    <property type="protein sequence ID" value="MFD0763283.1"/>
    <property type="molecule type" value="Genomic_DNA"/>
</dbReference>
<evidence type="ECO:0000313" key="1">
    <source>
        <dbReference type="EMBL" id="MFD0763283.1"/>
    </source>
</evidence>
<sequence length="129" mass="15266">MVPKRWFFILITAWLVNTLVCFHPTNFIEGNNSPVSQTSAQVSSDNTLVDIFFNHVASDDHDQHEHHKINHRRRYINTRTIDFNIQLPAIDLLNYLDLIKAIPNNHIFPWVNRFLLPPLHHFLFRLSPF</sequence>
<comment type="caution">
    <text evidence="1">The sequence shown here is derived from an EMBL/GenBank/DDBJ whole genome shotgun (WGS) entry which is preliminary data.</text>
</comment>
<organism evidence="1 2">
    <name type="scientific">Mucilaginibacter lutimaris</name>
    <dbReference type="NCBI Taxonomy" id="931629"/>
    <lineage>
        <taxon>Bacteria</taxon>
        <taxon>Pseudomonadati</taxon>
        <taxon>Bacteroidota</taxon>
        <taxon>Sphingobacteriia</taxon>
        <taxon>Sphingobacteriales</taxon>
        <taxon>Sphingobacteriaceae</taxon>
        <taxon>Mucilaginibacter</taxon>
    </lineage>
</organism>
<protein>
    <submittedName>
        <fullName evidence="1">Uncharacterized protein</fullName>
    </submittedName>
</protein>
<accession>A0ABW2Z8Z0</accession>